<gene>
    <name evidence="1" type="ORF">pEaSNUABM7_00098</name>
</gene>
<accession>A0AAE8BLV5</accession>
<organism evidence="1 2">
    <name type="scientific">Erwinia phage pEa_SNUABM_7</name>
    <dbReference type="NCBI Taxonomy" id="2866695"/>
    <lineage>
        <taxon>Viruses</taxon>
        <taxon>Duplodnaviria</taxon>
        <taxon>Heunggongvirae</taxon>
        <taxon>Uroviricota</taxon>
        <taxon>Caudoviricetes</taxon>
        <taxon>Snuvirus</taxon>
        <taxon>Snuvirus SNUABM7</taxon>
    </lineage>
</organism>
<dbReference type="EMBL" id="MZ475896">
    <property type="protein sequence ID" value="QYW04766.1"/>
    <property type="molecule type" value="Genomic_DNA"/>
</dbReference>
<reference evidence="1" key="1">
    <citation type="submission" date="2021-06" db="EMBL/GenBank/DDBJ databases">
        <title>Complete genome sequence of Erwinia phage pEa_SNUABM_7.</title>
        <authorList>
            <person name="Kim S.G."/>
            <person name="Park S.C."/>
        </authorList>
    </citation>
    <scope>NUCLEOTIDE SEQUENCE</scope>
</reference>
<dbReference type="Proteomes" id="UP000827609">
    <property type="component" value="Segment"/>
</dbReference>
<keyword evidence="2" id="KW-1185">Reference proteome</keyword>
<proteinExistence type="predicted"/>
<name>A0AAE8BLV5_9CAUD</name>
<evidence type="ECO:0000313" key="1">
    <source>
        <dbReference type="EMBL" id="QYW04766.1"/>
    </source>
</evidence>
<protein>
    <submittedName>
        <fullName evidence="1">Uncharacterized protein</fullName>
    </submittedName>
</protein>
<sequence>MIFASSGGNIQKTLMAVARKRAFMFDSSITPEAALTDPVAWVKNMVEARSIGYSVADNKLLGCSCSGIASQYFFPAEVNHDAYERTVNNSPIFSMSDTLTAQQRALKHGVMSYLNADNSFANPLAGPVSLSAPSAYDTYNPSHLPVVGTIKTVLIPKKYASLYGVGGHFPDRTGTYNSSGSGSNNSWSYTYFASRASYGTEDNSYAQGNISFGSSSIGNIIRLFGSAPVAGMASVYGVQNYIYNTLVGNNVNTWTYSRPGNVDVPLQHKPVVKIGFASTAPADTPAFEIEWLGCPIWNGEKISCEIFRKGTDFKNNVQQQTNVEPDVSFLQTLAVPGVASVISV</sequence>
<evidence type="ECO:0000313" key="2">
    <source>
        <dbReference type="Proteomes" id="UP000827609"/>
    </source>
</evidence>